<gene>
    <name evidence="2" type="ORF">I6U48_05880</name>
</gene>
<dbReference type="Proteomes" id="UP000694308">
    <property type="component" value="Unassembled WGS sequence"/>
</dbReference>
<dbReference type="AlphaFoldDB" id="A0A949TXS5"/>
<reference evidence="2" key="1">
    <citation type="submission" date="2020-12" db="EMBL/GenBank/DDBJ databases">
        <title>Clostridium thailandense sp. nov., a novel acetogenic bacterium isolated from peat land soil in Thailand.</title>
        <authorList>
            <person name="Chaikitkaew S."/>
            <person name="Birkeland N.K."/>
        </authorList>
    </citation>
    <scope>NUCLEOTIDE SEQUENCE</scope>
    <source>
        <strain evidence="2">PL3</strain>
    </source>
</reference>
<sequence>MYGESAIKPWRIDFFTSEDAQGVVDLYRAIYGDDYPRKEVYDTKELVRQSNAGETYRMVARTEDGEVVGQAALYQSSPPNKRLYEYGQLMVRHDYRKSWIAMKLIGESLKKIPQRYGLEQVWGEAVCNHLFTQQSAVRHGGYETGLEVDLIPAESYSQANSQAANGRVSTLVVFYNFKNKLQTIYLPKVYEEILKEIYEAADCGHCFVTSEGVLPGEISTVGELQIFNNAGVARITIDEIGSDFEVYLNNLEVKTKAAGIVVTQVFMRLTRPCTGAAVDILRKRGYFFGGALPRWFDDDGFFMQKIVGLPNFQGVKLYSKRSKKIMEFIKNDWQEVRGDL</sequence>
<dbReference type="RefSeq" id="WP_218319479.1">
    <property type="nucleotide sequence ID" value="NZ_JAEEGC010000025.1"/>
</dbReference>
<accession>A0A949TXS5</accession>
<protein>
    <submittedName>
        <fullName evidence="2">GNAT family N-acetyltransferase</fullName>
    </submittedName>
</protein>
<organism evidence="2 3">
    <name type="scientific">Clostridium thailandense</name>
    <dbReference type="NCBI Taxonomy" id="2794346"/>
    <lineage>
        <taxon>Bacteria</taxon>
        <taxon>Bacillati</taxon>
        <taxon>Bacillota</taxon>
        <taxon>Clostridia</taxon>
        <taxon>Eubacteriales</taxon>
        <taxon>Clostridiaceae</taxon>
        <taxon>Clostridium</taxon>
    </lineage>
</organism>
<evidence type="ECO:0000259" key="1">
    <source>
        <dbReference type="Pfam" id="PF00583"/>
    </source>
</evidence>
<evidence type="ECO:0000313" key="2">
    <source>
        <dbReference type="EMBL" id="MBV7272444.1"/>
    </source>
</evidence>
<name>A0A949TXS5_9CLOT</name>
<dbReference type="InterPro" id="IPR000182">
    <property type="entry name" value="GNAT_dom"/>
</dbReference>
<dbReference type="GO" id="GO:0016747">
    <property type="term" value="F:acyltransferase activity, transferring groups other than amino-acyl groups"/>
    <property type="evidence" value="ECO:0007669"/>
    <property type="project" value="InterPro"/>
</dbReference>
<evidence type="ECO:0000313" key="3">
    <source>
        <dbReference type="Proteomes" id="UP000694308"/>
    </source>
</evidence>
<keyword evidence="3" id="KW-1185">Reference proteome</keyword>
<dbReference type="Pfam" id="PF00583">
    <property type="entry name" value="Acetyltransf_1"/>
    <property type="match status" value="1"/>
</dbReference>
<dbReference type="EMBL" id="JAEEGC010000025">
    <property type="protein sequence ID" value="MBV7272444.1"/>
    <property type="molecule type" value="Genomic_DNA"/>
</dbReference>
<comment type="caution">
    <text evidence="2">The sequence shown here is derived from an EMBL/GenBank/DDBJ whole genome shotgun (WGS) entry which is preliminary data.</text>
</comment>
<proteinExistence type="predicted"/>
<feature type="domain" description="N-acetyltransferase" evidence="1">
    <location>
        <begin position="23"/>
        <end position="122"/>
    </location>
</feature>